<reference evidence="3 4" key="1">
    <citation type="submission" date="2013-02" db="EMBL/GenBank/DDBJ databases">
        <title>The Genome Annotation of Plasmodium falciparum MaliPS096_E11.</title>
        <authorList>
            <consortium name="The Broad Institute Genome Sequencing Platform"/>
            <consortium name="The Broad Institute Genome Sequencing Center for Infectious Disease"/>
            <person name="Neafsey D."/>
            <person name="Hoffman S."/>
            <person name="Volkman S."/>
            <person name="Rosenthal P."/>
            <person name="Walker B."/>
            <person name="Young S.K."/>
            <person name="Zeng Q."/>
            <person name="Gargeya S."/>
            <person name="Fitzgerald M."/>
            <person name="Haas B."/>
            <person name="Abouelleil A."/>
            <person name="Allen A.W."/>
            <person name="Alvarado L."/>
            <person name="Arachchi H.M."/>
            <person name="Berlin A.M."/>
            <person name="Chapman S.B."/>
            <person name="Gainer-Dewar J."/>
            <person name="Goldberg J."/>
            <person name="Griggs A."/>
            <person name="Gujja S."/>
            <person name="Hansen M."/>
            <person name="Howarth C."/>
            <person name="Imamovic A."/>
            <person name="Ireland A."/>
            <person name="Larimer J."/>
            <person name="McCowan C."/>
            <person name="Murphy C."/>
            <person name="Pearson M."/>
            <person name="Poon T.W."/>
            <person name="Priest M."/>
            <person name="Roberts A."/>
            <person name="Saif S."/>
            <person name="Shea T."/>
            <person name="Sisk P."/>
            <person name="Sykes S."/>
            <person name="Wortman J."/>
            <person name="Nusbaum C."/>
            <person name="Birren B."/>
        </authorList>
    </citation>
    <scope>NUCLEOTIDE SEQUENCE [LARGE SCALE GENOMIC DNA]</scope>
    <source>
        <strain evidence="3 4">MaliPS096_E11</strain>
    </source>
</reference>
<dbReference type="Pfam" id="PF00995">
    <property type="entry name" value="Sec1"/>
    <property type="match status" value="1"/>
</dbReference>
<evidence type="ECO:0008006" key="5">
    <source>
        <dbReference type="Google" id="ProtNLM"/>
    </source>
</evidence>
<evidence type="ECO:0000256" key="1">
    <source>
        <dbReference type="ARBA" id="ARBA00009884"/>
    </source>
</evidence>
<dbReference type="OrthoDB" id="2228at2759"/>
<comment type="similarity">
    <text evidence="1">Belongs to the STXBP/unc-18/SEC1 family.</text>
</comment>
<dbReference type="Gene3D" id="3.90.830.10">
    <property type="entry name" value="Syntaxin Binding Protein 1, Chain A, domain 2"/>
    <property type="match status" value="1"/>
</dbReference>
<feature type="region of interest" description="Disordered" evidence="2">
    <location>
        <begin position="225"/>
        <end position="245"/>
    </location>
</feature>
<dbReference type="InterPro" id="IPR043154">
    <property type="entry name" value="Sec-1-like_dom1"/>
</dbReference>
<dbReference type="Gene3D" id="3.40.50.2060">
    <property type="match status" value="1"/>
</dbReference>
<gene>
    <name evidence="3" type="ORF">PFMALIP_01409</name>
</gene>
<dbReference type="GO" id="GO:0016192">
    <property type="term" value="P:vesicle-mediated transport"/>
    <property type="evidence" value="ECO:0007669"/>
    <property type="project" value="InterPro"/>
</dbReference>
<dbReference type="EMBL" id="KI925517">
    <property type="protein sequence ID" value="ETW50682.1"/>
    <property type="molecule type" value="Genomic_DNA"/>
</dbReference>
<dbReference type="Proteomes" id="UP000030699">
    <property type="component" value="Unassembled WGS sequence"/>
</dbReference>
<name>A0A024WTZ7_PLAFA</name>
<dbReference type="SMR" id="A0A024WTZ7"/>
<proteinExistence type="inferred from homology"/>
<dbReference type="Gene3D" id="3.40.50.1910">
    <property type="match status" value="1"/>
</dbReference>
<evidence type="ECO:0000313" key="3">
    <source>
        <dbReference type="EMBL" id="ETW50682.1"/>
    </source>
</evidence>
<dbReference type="AlphaFoldDB" id="A0A024WTZ7"/>
<accession>A0A024WTZ7</accession>
<protein>
    <recommendedName>
        <fullName evidence="5">Syntaxin binding protein</fullName>
    </recommendedName>
</protein>
<dbReference type="Gene3D" id="1.25.40.60">
    <property type="match status" value="1"/>
</dbReference>
<dbReference type="PIRSF" id="PIRSF005715">
    <property type="entry name" value="VPS45_Sec1"/>
    <property type="match status" value="1"/>
</dbReference>
<dbReference type="PANTHER" id="PTHR11679">
    <property type="entry name" value="VESICLE PROTEIN SORTING-ASSOCIATED"/>
    <property type="match status" value="1"/>
</dbReference>
<organism evidence="3 4">
    <name type="scientific">Plasmodium falciparum MaliPS096_E11</name>
    <dbReference type="NCBI Taxonomy" id="1036727"/>
    <lineage>
        <taxon>Eukaryota</taxon>
        <taxon>Sar</taxon>
        <taxon>Alveolata</taxon>
        <taxon>Apicomplexa</taxon>
        <taxon>Aconoidasida</taxon>
        <taxon>Haemosporida</taxon>
        <taxon>Plasmodiidae</taxon>
        <taxon>Plasmodium</taxon>
        <taxon>Plasmodium (Laverania)</taxon>
    </lineage>
</organism>
<reference evidence="3 4" key="2">
    <citation type="submission" date="2013-02" db="EMBL/GenBank/DDBJ databases">
        <title>The Genome Sequence of Plasmodium falciparum MaliPS096_E11.</title>
        <authorList>
            <consortium name="The Broad Institute Genome Sequencing Platform"/>
            <consortium name="The Broad Institute Genome Sequencing Center for Infectious Disease"/>
            <person name="Neafsey D."/>
            <person name="Cheeseman I."/>
            <person name="Volkman S."/>
            <person name="Adams J."/>
            <person name="Walker B."/>
            <person name="Young S.K."/>
            <person name="Zeng Q."/>
            <person name="Gargeya S."/>
            <person name="Fitzgerald M."/>
            <person name="Haas B."/>
            <person name="Abouelleil A."/>
            <person name="Alvarado L."/>
            <person name="Arachchi H.M."/>
            <person name="Berlin A.M."/>
            <person name="Chapman S.B."/>
            <person name="Dewar J."/>
            <person name="Goldberg J."/>
            <person name="Griggs A."/>
            <person name="Gujja S."/>
            <person name="Hansen M."/>
            <person name="Howarth C."/>
            <person name="Imamovic A."/>
            <person name="Larimer J."/>
            <person name="McCowan C."/>
            <person name="Murphy C."/>
            <person name="Neiman D."/>
            <person name="Pearson M."/>
            <person name="Priest M."/>
            <person name="Roberts A."/>
            <person name="Saif S."/>
            <person name="Shea T."/>
            <person name="Sisk P."/>
            <person name="Sykes S."/>
            <person name="Wortman J."/>
            <person name="Nusbaum C."/>
            <person name="Birren B."/>
        </authorList>
    </citation>
    <scope>NUCLEOTIDE SEQUENCE [LARGE SCALE GENOMIC DNA]</scope>
    <source>
        <strain evidence="3 4">MaliPS096_E11</strain>
    </source>
</reference>
<dbReference type="InterPro" id="IPR027482">
    <property type="entry name" value="Sec1-like_dom2"/>
</dbReference>
<dbReference type="SUPFAM" id="SSF56815">
    <property type="entry name" value="Sec1/munc18-like (SM) proteins"/>
    <property type="match status" value="1"/>
</dbReference>
<sequence>MSLKEYCRERIFNVINKITEKSRYVIMIVDLNSYKILSLLCKNEELLERGVSLIELINCERDNLEDFDCIYFLSSNIQSVDIMINDFKDEKCAKYKNIHILFTSNISKDNQILDLIASNNFILKRIKSCACINLHFFAYESRIFYFHNSLSLFNYFPLINNDILSQISSILLSVCSCLKIFPSIRYQNSELCRSFSHIFYNSIKNLHTIYNDKNKITNTNINTYSNKNNDNQSDNNNNNHMNNDIYHYNNNRNDDILLILDRSIDTSILFIHDYSYQSLCYDLLNINTIYEMQFDQTKINEQPNEHIYSNTCNDTYYDDKNTEMGGEGKKKKNKKKKNIDAHTVLFEITNNDQKKEEKEALLSEEDHLWSSYRHHHIQDVNEIIKNEISAFTEKNAVVKIQKKNVLNPTEALDALRSLPQYETLIEQYWLHYYLCNNCFKLLQDKNIVDVGLVEQDICCNVDKYGKELNHQKNLASVNTIITSDEYDQEEKTRLLLLYFMNYININDNDKMKIIESAQLNLFMKNIINEFLKLNLHNSGYYSASDEPIQLSSNKIHHVLENSNKKKIKHYKNVAKNSKYELSRHEPIIKDIILDIYNDTLDENYFPHVDPTHQQEIKAGHASHENKQNVSRGTIWDFKTENKNQTKKEKKRKILIFIIGGITYPEIKQIYEMSNELDVDIYLGGTNLLTSKVIFDQFKQLPIS</sequence>
<dbReference type="InterPro" id="IPR036045">
    <property type="entry name" value="Sec1-like_sf"/>
</dbReference>
<dbReference type="InterPro" id="IPR001619">
    <property type="entry name" value="Sec1-like"/>
</dbReference>
<dbReference type="FunFam" id="3.40.50.2060:FF:000012">
    <property type="entry name" value="Syntaxin binding protein, putative"/>
    <property type="match status" value="1"/>
</dbReference>
<evidence type="ECO:0000256" key="2">
    <source>
        <dbReference type="SAM" id="MobiDB-lite"/>
    </source>
</evidence>
<dbReference type="InterPro" id="IPR043127">
    <property type="entry name" value="Sec-1-like_dom3a"/>
</dbReference>
<evidence type="ECO:0000313" key="4">
    <source>
        <dbReference type="Proteomes" id="UP000030699"/>
    </source>
</evidence>